<dbReference type="NCBIfam" id="TIGR00548">
    <property type="entry name" value="lolB"/>
    <property type="match status" value="1"/>
</dbReference>
<comment type="similarity">
    <text evidence="2">Belongs to the LolB family.</text>
</comment>
<evidence type="ECO:0000256" key="5">
    <source>
        <dbReference type="ARBA" id="ARBA00022448"/>
    </source>
</evidence>
<dbReference type="Pfam" id="PF03550">
    <property type="entry name" value="LolB"/>
    <property type="match status" value="1"/>
</dbReference>
<dbReference type="GO" id="GO:0009279">
    <property type="term" value="C:cell outer membrane"/>
    <property type="evidence" value="ECO:0007669"/>
    <property type="project" value="UniProtKB-SubCell"/>
</dbReference>
<keyword evidence="5" id="KW-0813">Transport</keyword>
<evidence type="ECO:0000256" key="11">
    <source>
        <dbReference type="ARBA" id="ARBA00023237"/>
    </source>
</evidence>
<evidence type="ECO:0000313" key="15">
    <source>
        <dbReference type="Proteomes" id="UP000093391"/>
    </source>
</evidence>
<proteinExistence type="inferred from homology"/>
<evidence type="ECO:0000313" key="14">
    <source>
        <dbReference type="EMBL" id="AOA57777.1"/>
    </source>
</evidence>
<accession>A0A1B2LXV7</accession>
<dbReference type="GO" id="GO:0015031">
    <property type="term" value="P:protein transport"/>
    <property type="evidence" value="ECO:0007669"/>
    <property type="project" value="UniProtKB-KW"/>
</dbReference>
<reference evidence="14 15" key="1">
    <citation type="submission" date="2016-08" db="EMBL/GenBank/DDBJ databases">
        <authorList>
            <person name="Seilhamer J.J."/>
        </authorList>
    </citation>
    <scope>NUCLEOTIDE SEQUENCE [LARGE SCALE GENOMIC DNA]</scope>
    <source>
        <strain evidence="14 15">BRTC-1</strain>
    </source>
</reference>
<dbReference type="PROSITE" id="PS51257">
    <property type="entry name" value="PROKAR_LIPOPROTEIN"/>
    <property type="match status" value="1"/>
</dbReference>
<dbReference type="Proteomes" id="UP000093391">
    <property type="component" value="Chromosome"/>
</dbReference>
<feature type="chain" id="PRO_5008539877" description="Outer-membrane lipoprotein LolB" evidence="13">
    <location>
        <begin position="22"/>
        <end position="194"/>
    </location>
</feature>
<keyword evidence="10" id="KW-0143">Chaperone</keyword>
<keyword evidence="8" id="KW-0472">Membrane</keyword>
<evidence type="ECO:0000256" key="12">
    <source>
        <dbReference type="ARBA" id="ARBA00023288"/>
    </source>
</evidence>
<evidence type="ECO:0000256" key="13">
    <source>
        <dbReference type="SAM" id="SignalP"/>
    </source>
</evidence>
<comment type="subunit">
    <text evidence="3">Monomer.</text>
</comment>
<feature type="signal peptide" evidence="13">
    <location>
        <begin position="1"/>
        <end position="21"/>
    </location>
</feature>
<evidence type="ECO:0000256" key="3">
    <source>
        <dbReference type="ARBA" id="ARBA00011245"/>
    </source>
</evidence>
<keyword evidence="11" id="KW-0998">Cell outer membrane</keyword>
<dbReference type="EMBL" id="CP016895">
    <property type="protein sequence ID" value="AOA57777.1"/>
    <property type="molecule type" value="Genomic_DNA"/>
</dbReference>
<gene>
    <name evidence="14" type="ORF">BFG52_05020</name>
</gene>
<sequence>MLHHKITVVLSSLMLSSFILSGCQLIRQQPKLPTQNAISNNNQFNLQGKIGVRTPQQSGSAFYTWQQDQDHFVIQLNGALGIGKTIIEGKPGEVVLNSSKTGELRATSPEELLAQATGWIAPITHMIDWVQARPATAAAQSTRDQQNRLIQVTEDGWQVELFYAESAILPNKLILTEQLAEQNLNKITLIIENR</sequence>
<evidence type="ECO:0000256" key="10">
    <source>
        <dbReference type="ARBA" id="ARBA00023186"/>
    </source>
</evidence>
<keyword evidence="6 13" id="KW-0732">Signal</keyword>
<keyword evidence="7" id="KW-0653">Protein transport</keyword>
<evidence type="ECO:0000256" key="2">
    <source>
        <dbReference type="ARBA" id="ARBA00009696"/>
    </source>
</evidence>
<evidence type="ECO:0000256" key="6">
    <source>
        <dbReference type="ARBA" id="ARBA00022729"/>
    </source>
</evidence>
<dbReference type="InterPro" id="IPR004565">
    <property type="entry name" value="OM_lipoprot_LolB"/>
</dbReference>
<dbReference type="KEGG" id="ala:BFG52_05020"/>
<dbReference type="CDD" id="cd16326">
    <property type="entry name" value="LolB"/>
    <property type="match status" value="1"/>
</dbReference>
<name>A0A1B2LXV7_9GAMM</name>
<keyword evidence="12 14" id="KW-0449">Lipoprotein</keyword>
<evidence type="ECO:0000256" key="1">
    <source>
        <dbReference type="ARBA" id="ARBA00004459"/>
    </source>
</evidence>
<evidence type="ECO:0000256" key="8">
    <source>
        <dbReference type="ARBA" id="ARBA00023136"/>
    </source>
</evidence>
<dbReference type="Gene3D" id="2.50.20.10">
    <property type="entry name" value="Lipoprotein localisation LolA/LolB/LppX"/>
    <property type="match status" value="1"/>
</dbReference>
<evidence type="ECO:0000256" key="7">
    <source>
        <dbReference type="ARBA" id="ARBA00022927"/>
    </source>
</evidence>
<dbReference type="AlphaFoldDB" id="A0A1B2LXV7"/>
<evidence type="ECO:0000256" key="9">
    <source>
        <dbReference type="ARBA" id="ARBA00023139"/>
    </source>
</evidence>
<comment type="subcellular location">
    <subcellularLocation>
        <location evidence="1">Cell outer membrane</location>
        <topology evidence="1">Lipid-anchor</topology>
    </subcellularLocation>
</comment>
<dbReference type="SUPFAM" id="SSF89392">
    <property type="entry name" value="Prokaryotic lipoproteins and lipoprotein localization factors"/>
    <property type="match status" value="1"/>
</dbReference>
<dbReference type="STRING" id="1789224.BFG52_05020"/>
<protein>
    <recommendedName>
        <fullName evidence="4">Outer-membrane lipoprotein LolB</fullName>
    </recommendedName>
</protein>
<keyword evidence="15" id="KW-1185">Reference proteome</keyword>
<organism evidence="14 15">
    <name type="scientific">Acinetobacter larvae</name>
    <dbReference type="NCBI Taxonomy" id="1789224"/>
    <lineage>
        <taxon>Bacteria</taxon>
        <taxon>Pseudomonadati</taxon>
        <taxon>Pseudomonadota</taxon>
        <taxon>Gammaproteobacteria</taxon>
        <taxon>Moraxellales</taxon>
        <taxon>Moraxellaceae</taxon>
        <taxon>Acinetobacter</taxon>
    </lineage>
</organism>
<dbReference type="InterPro" id="IPR029046">
    <property type="entry name" value="LolA/LolB/LppX"/>
</dbReference>
<evidence type="ECO:0000256" key="4">
    <source>
        <dbReference type="ARBA" id="ARBA00016202"/>
    </source>
</evidence>
<keyword evidence="9" id="KW-0564">Palmitate</keyword>